<evidence type="ECO:0000256" key="1">
    <source>
        <dbReference type="SAM" id="MobiDB-lite"/>
    </source>
</evidence>
<keyword evidence="3" id="KW-1185">Reference proteome</keyword>
<feature type="compositionally biased region" description="Low complexity" evidence="1">
    <location>
        <begin position="9"/>
        <end position="19"/>
    </location>
</feature>
<dbReference type="RefSeq" id="XP_067175694.1">
    <property type="nucleotide sequence ID" value="XM_067320319.1"/>
</dbReference>
<sequence>MGPKRPSAAKKSSTATSAAVRRQDAQQKRALKEKADQEALAQWIDAHDSLLDIAAENPIWMEELFSEKLVHRTFVLPGTGEQPYDWSEFRKVLESRTASSPRWFMQLREEDLLAGEDGMEGVTVDCYVIAEATRPTLAPGQYIVKVHWPYSDAEDNAPERILPLEGQGMCWRRVVKADGSDMNVFLLQKRSTTIGKGGVVATLAATAAPAASAFGFPERGMAASPQEAPSATKVANFGFGNTSSATPTPAFGFGFGAVPQLAGVTPTSGSSGSSNGFSFSFGSAQSATKPSSTGAFGFGFSAAPPAPASAAAAPAVPGFSVAAPTTEESGEVKVHPLKTSEVLFALWSRKRLRDLAKEIRSGSRIVREDFPLDAATKIKLVMQNDRKDGVEATVRRLLLNRVFAKQDNSVKAMDIWISDCPVFDEALASALQAFRERQLSELAKRSELFQSLRDRHYAKIEAELRRIVKVRSAAAELELERIDAIMAQITERKLAEKSSFRLLKFYAKNDVLKFRPFGKISGISEMGESVDVCVPPAHVNVNPFTGKPI</sequence>
<dbReference type="AlphaFoldDB" id="A0A836KD83"/>
<evidence type="ECO:0000313" key="3">
    <source>
        <dbReference type="Proteomes" id="UP000673552"/>
    </source>
</evidence>
<feature type="compositionally biased region" description="Basic and acidic residues" evidence="1">
    <location>
        <begin position="21"/>
        <end position="32"/>
    </location>
</feature>
<reference evidence="3" key="1">
    <citation type="journal article" date="2021" name="Microbiol. Resour. Announc.">
        <title>LGAAP: Leishmaniinae Genome Assembly and Annotation Pipeline.</title>
        <authorList>
            <person name="Almutairi H."/>
            <person name="Urbaniak M.D."/>
            <person name="Bates M.D."/>
            <person name="Jariyapan N."/>
            <person name="Kwakye-Nuako G."/>
            <person name="Thomaz-Soccol V."/>
            <person name="Al-Salem W.S."/>
            <person name="Dillon R.J."/>
            <person name="Bates P.A."/>
            <person name="Gatherer D."/>
        </authorList>
    </citation>
    <scope>NUCLEOTIDE SEQUENCE [LARGE SCALE GENOMIC DNA]</scope>
</reference>
<protein>
    <recommendedName>
        <fullName evidence="4">Nucleoporin</fullName>
    </recommendedName>
</protein>
<dbReference type="KEGG" id="lmat:92512831"/>
<dbReference type="GeneID" id="92512831"/>
<evidence type="ECO:0008006" key="4">
    <source>
        <dbReference type="Google" id="ProtNLM"/>
    </source>
</evidence>
<dbReference type="Proteomes" id="UP000673552">
    <property type="component" value="Unassembled WGS sequence"/>
</dbReference>
<feature type="region of interest" description="Disordered" evidence="1">
    <location>
        <begin position="1"/>
        <end position="32"/>
    </location>
</feature>
<name>A0A836KD83_9TRYP</name>
<proteinExistence type="predicted"/>
<dbReference type="EMBL" id="JAFEUZ010000033">
    <property type="protein sequence ID" value="KAG5469521.1"/>
    <property type="molecule type" value="Genomic_DNA"/>
</dbReference>
<accession>A0A836KD83</accession>
<organism evidence="2 3">
    <name type="scientific">Leishmania martiniquensis</name>
    <dbReference type="NCBI Taxonomy" id="1580590"/>
    <lineage>
        <taxon>Eukaryota</taxon>
        <taxon>Discoba</taxon>
        <taxon>Euglenozoa</taxon>
        <taxon>Kinetoplastea</taxon>
        <taxon>Metakinetoplastina</taxon>
        <taxon>Trypanosomatida</taxon>
        <taxon>Trypanosomatidae</taxon>
        <taxon>Leishmaniinae</taxon>
        <taxon>Leishmania</taxon>
    </lineage>
</organism>
<dbReference type="OrthoDB" id="278499at2759"/>
<evidence type="ECO:0000313" key="2">
    <source>
        <dbReference type="EMBL" id="KAG5469521.1"/>
    </source>
</evidence>
<reference evidence="3" key="2">
    <citation type="journal article" date="2021" name="Sci. Data">
        <title>Chromosome-scale genome sequencing, assembly and annotation of six genomes from subfamily Leishmaniinae.</title>
        <authorList>
            <person name="Almutairi H."/>
            <person name="Urbaniak M.D."/>
            <person name="Bates M.D."/>
            <person name="Jariyapan N."/>
            <person name="Kwakye-Nuako G."/>
            <person name="Thomaz Soccol V."/>
            <person name="Al-Salem W.S."/>
            <person name="Dillon R.J."/>
            <person name="Bates P.A."/>
            <person name="Gatherer D."/>
        </authorList>
    </citation>
    <scope>NUCLEOTIDE SEQUENCE [LARGE SCALE GENOMIC DNA]</scope>
</reference>
<comment type="caution">
    <text evidence="2">The sequence shown here is derived from an EMBL/GenBank/DDBJ whole genome shotgun (WGS) entry which is preliminary data.</text>
</comment>
<gene>
    <name evidence="2" type="ORF">LSCM1_02744</name>
</gene>